<evidence type="ECO:0008006" key="2">
    <source>
        <dbReference type="Google" id="ProtNLM"/>
    </source>
</evidence>
<dbReference type="Gene3D" id="3.40.109.10">
    <property type="entry name" value="NADH Oxidase"/>
    <property type="match status" value="1"/>
</dbReference>
<reference evidence="1" key="1">
    <citation type="journal article" date="2014" name="Front. Microbiol.">
        <title>High frequency of phylogenetically diverse reductive dehalogenase-homologous genes in deep subseafloor sedimentary metagenomes.</title>
        <authorList>
            <person name="Kawai M."/>
            <person name="Futagami T."/>
            <person name="Toyoda A."/>
            <person name="Takaki Y."/>
            <person name="Nishi S."/>
            <person name="Hori S."/>
            <person name="Arai W."/>
            <person name="Tsubouchi T."/>
            <person name="Morono Y."/>
            <person name="Uchiyama I."/>
            <person name="Ito T."/>
            <person name="Fujiyama A."/>
            <person name="Inagaki F."/>
            <person name="Takami H."/>
        </authorList>
    </citation>
    <scope>NUCLEOTIDE SEQUENCE</scope>
    <source>
        <strain evidence="1">Expedition CK06-06</strain>
    </source>
</reference>
<dbReference type="GO" id="GO:0016491">
    <property type="term" value="F:oxidoreductase activity"/>
    <property type="evidence" value="ECO:0007669"/>
    <property type="project" value="InterPro"/>
</dbReference>
<sequence length="69" mass="7632">MTYGMLSAQILGLGSCWIGYAHGILTEYPHICKNLTGIETYVLGVMTLGYPAVNYYRGPPRPPLEVKEI</sequence>
<proteinExistence type="predicted"/>
<accession>X0ZIW4</accession>
<name>X0ZIW4_9ZZZZ</name>
<dbReference type="AlphaFoldDB" id="X0ZIW4"/>
<organism evidence="1">
    <name type="scientific">marine sediment metagenome</name>
    <dbReference type="NCBI Taxonomy" id="412755"/>
    <lineage>
        <taxon>unclassified sequences</taxon>
        <taxon>metagenomes</taxon>
        <taxon>ecological metagenomes</taxon>
    </lineage>
</organism>
<dbReference type="SUPFAM" id="SSF55469">
    <property type="entry name" value="FMN-dependent nitroreductase-like"/>
    <property type="match status" value="1"/>
</dbReference>
<comment type="caution">
    <text evidence="1">The sequence shown here is derived from an EMBL/GenBank/DDBJ whole genome shotgun (WGS) entry which is preliminary data.</text>
</comment>
<protein>
    <recommendedName>
        <fullName evidence="2">Nitroreductase domain-containing protein</fullName>
    </recommendedName>
</protein>
<dbReference type="InterPro" id="IPR000415">
    <property type="entry name" value="Nitroreductase-like"/>
</dbReference>
<evidence type="ECO:0000313" key="1">
    <source>
        <dbReference type="EMBL" id="GAG60308.1"/>
    </source>
</evidence>
<gene>
    <name evidence="1" type="ORF">S01H4_19973</name>
</gene>
<dbReference type="EMBL" id="BART01008946">
    <property type="protein sequence ID" value="GAG60308.1"/>
    <property type="molecule type" value="Genomic_DNA"/>
</dbReference>